<comment type="catalytic activity">
    <reaction evidence="21">
        <text>a methylated nucleobase within DNA + 2-oxoglutarate + O2 = a nucleobase within DNA + formaldehyde + succinate + CO2</text>
        <dbReference type="Rhea" id="RHEA:30299"/>
        <dbReference type="Rhea" id="RHEA-COMP:12192"/>
        <dbReference type="Rhea" id="RHEA-COMP:12193"/>
        <dbReference type="ChEBI" id="CHEBI:15379"/>
        <dbReference type="ChEBI" id="CHEBI:16526"/>
        <dbReference type="ChEBI" id="CHEBI:16810"/>
        <dbReference type="ChEBI" id="CHEBI:16842"/>
        <dbReference type="ChEBI" id="CHEBI:30031"/>
        <dbReference type="ChEBI" id="CHEBI:32875"/>
        <dbReference type="ChEBI" id="CHEBI:64428"/>
        <dbReference type="EC" id="1.14.11.33"/>
    </reaction>
    <physiologicalReaction direction="left-to-right" evidence="21">
        <dbReference type="Rhea" id="RHEA:30300"/>
    </physiologicalReaction>
</comment>
<evidence type="ECO:0000256" key="4">
    <source>
        <dbReference type="ARBA" id="ARBA00022723"/>
    </source>
</evidence>
<comment type="subunit">
    <text evidence="22">Interacts with PCNA homotrimer; this interaction is enhanced during the S-phase of the cell cycle. Interacts with nucleolar proteins NCL, UBTF and NPM1. Interacts with XRCC5-XRCC6 heterodimer.</text>
</comment>
<evidence type="ECO:0000256" key="8">
    <source>
        <dbReference type="ARBA" id="ARBA00023002"/>
    </source>
</evidence>
<dbReference type="STRING" id="6573.A0A210Q3J3"/>
<evidence type="ECO:0000256" key="3">
    <source>
        <dbReference type="ARBA" id="ARBA00004642"/>
    </source>
</evidence>
<dbReference type="InterPro" id="IPR005123">
    <property type="entry name" value="Oxoglu/Fe-dep_dioxygenase_dom"/>
</dbReference>
<feature type="binding site" evidence="27">
    <location>
        <position position="167"/>
    </location>
    <ligand>
        <name>substrate</name>
    </ligand>
</feature>
<sequence>MDRFVKKRKRVTEDKEDGTTNQAAGVSKVRKKEGNVNINTDSAVAKSLKWQQFSSENLDCRYTILYSKAEADNLISECERSLTYNTGPMARIFVFGKWRDLPRKQTAHGDDGLTYSYSGKTVAATPWTPLLKNIRDRVAAASGFTFNFVLINRYKDGQDYIGEHRDDEQDLVHGHPIASLSLGQPRDFVFKHAKARGKNATRQIAPVTIKLEHGCLLMMNHPTNTYWYHSLPQRKALSGIRINMTFRKIDPSKMTSAK</sequence>
<gene>
    <name evidence="30" type="ORF">KP79_PYT16079</name>
</gene>
<feature type="region of interest" description="Disordered" evidence="28">
    <location>
        <begin position="1"/>
        <end position="32"/>
    </location>
</feature>
<dbReference type="InterPro" id="IPR032852">
    <property type="entry name" value="ALKBH2"/>
</dbReference>
<dbReference type="Gene3D" id="2.60.120.590">
    <property type="entry name" value="Alpha-ketoglutarate-dependent dioxygenase AlkB-like"/>
    <property type="match status" value="1"/>
</dbReference>
<evidence type="ECO:0000256" key="15">
    <source>
        <dbReference type="ARBA" id="ARBA00051376"/>
    </source>
</evidence>
<protein>
    <recommendedName>
        <fullName evidence="24">DNA oxidative demethylase ALKBH2</fullName>
        <ecNumber evidence="23">1.14.11.33</ecNumber>
    </recommendedName>
    <alternativeName>
        <fullName evidence="25">Alkylated DNA repair protein alkB homolog 2</fullName>
    </alternativeName>
    <alternativeName>
        <fullName evidence="26">Alpha-ketoglutarate-dependent dioxygenase alkB homolog 2</fullName>
    </alternativeName>
</protein>
<comment type="catalytic activity">
    <reaction evidence="15">
        <text>an N(3)-methyl-2'-deoxycytidine in double-stranded DNA + 2-oxoglutarate + O2 = a 2'-deoxycytidine in double-stranded DNA + formaldehyde + succinate + CO2 + H(+)</text>
        <dbReference type="Rhea" id="RHEA:70439"/>
        <dbReference type="Rhea" id="RHEA-COMP:14237"/>
        <dbReference type="Rhea" id="RHEA-COMP:17070"/>
        <dbReference type="ChEBI" id="CHEBI:15378"/>
        <dbReference type="ChEBI" id="CHEBI:15379"/>
        <dbReference type="ChEBI" id="CHEBI:16526"/>
        <dbReference type="ChEBI" id="CHEBI:16810"/>
        <dbReference type="ChEBI" id="CHEBI:16842"/>
        <dbReference type="ChEBI" id="CHEBI:30031"/>
        <dbReference type="ChEBI" id="CHEBI:85452"/>
        <dbReference type="ChEBI" id="CHEBI:139075"/>
    </reaction>
    <physiologicalReaction direction="left-to-right" evidence="15">
        <dbReference type="Rhea" id="RHEA:70440"/>
    </physiologicalReaction>
</comment>
<dbReference type="EMBL" id="NEDP02005126">
    <property type="protein sequence ID" value="OWF43328.1"/>
    <property type="molecule type" value="Genomic_DNA"/>
</dbReference>
<evidence type="ECO:0000256" key="23">
    <source>
        <dbReference type="ARBA" id="ARBA00066725"/>
    </source>
</evidence>
<evidence type="ECO:0000313" key="31">
    <source>
        <dbReference type="Proteomes" id="UP000242188"/>
    </source>
</evidence>
<dbReference type="GO" id="GO:0006307">
    <property type="term" value="P:DNA alkylation repair"/>
    <property type="evidence" value="ECO:0007669"/>
    <property type="project" value="TreeGrafter"/>
</dbReference>
<feature type="binding site" evidence="27">
    <location>
        <position position="164"/>
    </location>
    <ligand>
        <name>2-oxoglutarate</name>
        <dbReference type="ChEBI" id="CHEBI:16810"/>
    </ligand>
</feature>
<dbReference type="SUPFAM" id="SSF51197">
    <property type="entry name" value="Clavaminate synthase-like"/>
    <property type="match status" value="1"/>
</dbReference>
<evidence type="ECO:0000313" key="30">
    <source>
        <dbReference type="EMBL" id="OWF43328.1"/>
    </source>
</evidence>
<evidence type="ECO:0000256" key="7">
    <source>
        <dbReference type="ARBA" id="ARBA00022964"/>
    </source>
</evidence>
<keyword evidence="11" id="KW-0539">Nucleus</keyword>
<evidence type="ECO:0000256" key="9">
    <source>
        <dbReference type="ARBA" id="ARBA00023004"/>
    </source>
</evidence>
<feature type="binding site" evidence="27">
    <location>
        <position position="247"/>
    </location>
    <ligand>
        <name>2-oxoglutarate</name>
        <dbReference type="ChEBI" id="CHEBI:16810"/>
    </ligand>
</feature>
<evidence type="ECO:0000256" key="19">
    <source>
        <dbReference type="ARBA" id="ARBA00052627"/>
    </source>
</evidence>
<comment type="catalytic activity">
    <reaction evidence="14">
        <text>a 1,N(6)-etheno-2'-deoxyadenosine in single-stranded DNA + 2-oxoglutarate + O2 + H2O = a 2'-deoxyadenosine in single-stranded DNA + glyoxal + succinate + CO2</text>
        <dbReference type="Rhea" id="RHEA:70459"/>
        <dbReference type="Rhea" id="RHEA-COMP:17896"/>
        <dbReference type="Rhea" id="RHEA-COMP:17904"/>
        <dbReference type="ChEBI" id="CHEBI:15377"/>
        <dbReference type="ChEBI" id="CHEBI:15379"/>
        <dbReference type="ChEBI" id="CHEBI:16526"/>
        <dbReference type="ChEBI" id="CHEBI:16810"/>
        <dbReference type="ChEBI" id="CHEBI:30031"/>
        <dbReference type="ChEBI" id="CHEBI:34779"/>
        <dbReference type="ChEBI" id="CHEBI:90615"/>
        <dbReference type="ChEBI" id="CHEBI:189583"/>
    </reaction>
    <physiologicalReaction direction="left-to-right" evidence="14">
        <dbReference type="Rhea" id="RHEA:70460"/>
    </physiologicalReaction>
</comment>
<keyword evidence="6" id="KW-0460">Magnesium</keyword>
<dbReference type="GO" id="GO:0051747">
    <property type="term" value="F:cytosine C-5 DNA demethylase activity"/>
    <property type="evidence" value="ECO:0007669"/>
    <property type="project" value="TreeGrafter"/>
</dbReference>
<feature type="domain" description="Fe2OG dioxygenase" evidence="29">
    <location>
        <begin position="145"/>
        <end position="250"/>
    </location>
</feature>
<dbReference type="InterPro" id="IPR037151">
    <property type="entry name" value="AlkB-like_sf"/>
</dbReference>
<feature type="binding site" evidence="27">
    <location>
        <position position="241"/>
    </location>
    <ligand>
        <name>2-oxoglutarate</name>
        <dbReference type="ChEBI" id="CHEBI:16810"/>
    </ligand>
</feature>
<dbReference type="PANTHER" id="PTHR31573">
    <property type="entry name" value="ALPHA-KETOGLUTARATE-DEPENDENT DIOXYGENASE ALKB HOMOLOG 2"/>
    <property type="match status" value="1"/>
</dbReference>
<dbReference type="OrthoDB" id="445341at2759"/>
<reference evidence="30 31" key="1">
    <citation type="journal article" date="2017" name="Nat. Ecol. Evol.">
        <title>Scallop genome provides insights into evolution of bilaterian karyotype and development.</title>
        <authorList>
            <person name="Wang S."/>
            <person name="Zhang J."/>
            <person name="Jiao W."/>
            <person name="Li J."/>
            <person name="Xun X."/>
            <person name="Sun Y."/>
            <person name="Guo X."/>
            <person name="Huan P."/>
            <person name="Dong B."/>
            <person name="Zhang L."/>
            <person name="Hu X."/>
            <person name="Sun X."/>
            <person name="Wang J."/>
            <person name="Zhao C."/>
            <person name="Wang Y."/>
            <person name="Wang D."/>
            <person name="Huang X."/>
            <person name="Wang R."/>
            <person name="Lv J."/>
            <person name="Li Y."/>
            <person name="Zhang Z."/>
            <person name="Liu B."/>
            <person name="Lu W."/>
            <person name="Hui Y."/>
            <person name="Liang J."/>
            <person name="Zhou Z."/>
            <person name="Hou R."/>
            <person name="Li X."/>
            <person name="Liu Y."/>
            <person name="Li H."/>
            <person name="Ning X."/>
            <person name="Lin Y."/>
            <person name="Zhao L."/>
            <person name="Xing Q."/>
            <person name="Dou J."/>
            <person name="Li Y."/>
            <person name="Mao J."/>
            <person name="Guo H."/>
            <person name="Dou H."/>
            <person name="Li T."/>
            <person name="Mu C."/>
            <person name="Jiang W."/>
            <person name="Fu Q."/>
            <person name="Fu X."/>
            <person name="Miao Y."/>
            <person name="Liu J."/>
            <person name="Yu Q."/>
            <person name="Li R."/>
            <person name="Liao H."/>
            <person name="Li X."/>
            <person name="Kong Y."/>
            <person name="Jiang Z."/>
            <person name="Chourrout D."/>
            <person name="Li R."/>
            <person name="Bao Z."/>
        </authorList>
    </citation>
    <scope>NUCLEOTIDE SEQUENCE [LARGE SCALE GENOMIC DNA]</scope>
    <source>
        <strain evidence="30 31">PY_sf001</strain>
    </source>
</reference>
<evidence type="ECO:0000256" key="24">
    <source>
        <dbReference type="ARBA" id="ARBA00072134"/>
    </source>
</evidence>
<evidence type="ECO:0000256" key="2">
    <source>
        <dbReference type="ARBA" id="ARBA00004604"/>
    </source>
</evidence>
<dbReference type="FunFam" id="2.60.120.590:FF:000004">
    <property type="entry name" value="DNA oxidative demethylase ALKBH2"/>
    <property type="match status" value="1"/>
</dbReference>
<evidence type="ECO:0000259" key="29">
    <source>
        <dbReference type="PROSITE" id="PS51471"/>
    </source>
</evidence>
<evidence type="ECO:0000256" key="6">
    <source>
        <dbReference type="ARBA" id="ARBA00022842"/>
    </source>
</evidence>
<evidence type="ECO:0000256" key="16">
    <source>
        <dbReference type="ARBA" id="ARBA00051434"/>
    </source>
</evidence>
<comment type="catalytic activity">
    <reaction evidence="19">
        <text>a 1,N(6)-etheno-2'-deoxyadenosine in double-stranded DNA + 2-oxoglutarate + O2 + H2O = a 2'-deoxyadenosine in double-stranded DNA + glyoxal + succinate + CO2</text>
        <dbReference type="Rhea" id="RHEA:70463"/>
        <dbReference type="Rhea" id="RHEA-COMP:17897"/>
        <dbReference type="Rhea" id="RHEA-COMP:17903"/>
        <dbReference type="ChEBI" id="CHEBI:15377"/>
        <dbReference type="ChEBI" id="CHEBI:15379"/>
        <dbReference type="ChEBI" id="CHEBI:16526"/>
        <dbReference type="ChEBI" id="CHEBI:16810"/>
        <dbReference type="ChEBI" id="CHEBI:30031"/>
        <dbReference type="ChEBI" id="CHEBI:34779"/>
        <dbReference type="ChEBI" id="CHEBI:90615"/>
        <dbReference type="ChEBI" id="CHEBI:189583"/>
    </reaction>
    <physiologicalReaction direction="left-to-right" evidence="19">
        <dbReference type="Rhea" id="RHEA:70464"/>
    </physiologicalReaction>
</comment>
<keyword evidence="5" id="KW-0227">DNA damage</keyword>
<feature type="compositionally biased region" description="Basic residues" evidence="28">
    <location>
        <begin position="1"/>
        <end position="10"/>
    </location>
</feature>
<dbReference type="EC" id="1.14.11.33" evidence="23"/>
<comment type="catalytic activity">
    <reaction evidence="16">
        <text>a 3,N(4)-etheno-2'-deoxycytidine in double-stranded DNA + 2-oxoglutarate + O2 + H2O = a 2'-deoxycytidine in double-stranded DNA + glyoxal + succinate + CO2</text>
        <dbReference type="Rhea" id="RHEA:70467"/>
        <dbReference type="Rhea" id="RHEA-COMP:17070"/>
        <dbReference type="Rhea" id="RHEA-COMP:17905"/>
        <dbReference type="ChEBI" id="CHEBI:15377"/>
        <dbReference type="ChEBI" id="CHEBI:15379"/>
        <dbReference type="ChEBI" id="CHEBI:16526"/>
        <dbReference type="ChEBI" id="CHEBI:16810"/>
        <dbReference type="ChEBI" id="CHEBI:30031"/>
        <dbReference type="ChEBI" id="CHEBI:34779"/>
        <dbReference type="ChEBI" id="CHEBI:85452"/>
        <dbReference type="ChEBI" id="CHEBI:189585"/>
    </reaction>
    <physiologicalReaction direction="left-to-right" evidence="16">
        <dbReference type="Rhea" id="RHEA:70468"/>
    </physiologicalReaction>
</comment>
<dbReference type="Proteomes" id="UP000242188">
    <property type="component" value="Unassembled WGS sequence"/>
</dbReference>
<dbReference type="GO" id="GO:0035516">
    <property type="term" value="F:broad specificity oxidative DNA demethylase activity"/>
    <property type="evidence" value="ECO:0007669"/>
    <property type="project" value="UniProtKB-EC"/>
</dbReference>
<feature type="binding site" evidence="27">
    <location>
        <position position="152"/>
    </location>
    <ligand>
        <name>2-oxoglutarate</name>
        <dbReference type="ChEBI" id="CHEBI:16810"/>
    </ligand>
</feature>
<dbReference type="PANTHER" id="PTHR31573:SF1">
    <property type="entry name" value="DNA OXIDATIVE DEMETHYLASE ALKBH2"/>
    <property type="match status" value="1"/>
</dbReference>
<evidence type="ECO:0000256" key="27">
    <source>
        <dbReference type="PIRSR" id="PIRSR632852-1"/>
    </source>
</evidence>
<comment type="catalytic activity">
    <reaction evidence="12">
        <text>an N(1)-methyl-2'-deoxyadenosine in single-stranded DNA + 2-oxoglutarate + O2 = a 2'-deoxyadenosine in single-stranded DNA + formaldehyde + succinate + CO2 + H(+)</text>
        <dbReference type="Rhea" id="RHEA:70447"/>
        <dbReference type="Rhea" id="RHEA-COMP:17895"/>
        <dbReference type="Rhea" id="RHEA-COMP:17896"/>
        <dbReference type="ChEBI" id="CHEBI:15378"/>
        <dbReference type="ChEBI" id="CHEBI:15379"/>
        <dbReference type="ChEBI" id="CHEBI:16526"/>
        <dbReference type="ChEBI" id="CHEBI:16810"/>
        <dbReference type="ChEBI" id="CHEBI:16842"/>
        <dbReference type="ChEBI" id="CHEBI:30031"/>
        <dbReference type="ChEBI" id="CHEBI:90615"/>
        <dbReference type="ChEBI" id="CHEBI:139096"/>
    </reaction>
    <physiologicalReaction direction="left-to-right" evidence="12">
        <dbReference type="Rhea" id="RHEA:70448"/>
    </physiologicalReaction>
</comment>
<evidence type="ECO:0000256" key="25">
    <source>
        <dbReference type="ARBA" id="ARBA00077989"/>
    </source>
</evidence>
<evidence type="ECO:0000256" key="22">
    <source>
        <dbReference type="ARBA" id="ARBA00062909"/>
    </source>
</evidence>
<evidence type="ECO:0000256" key="1">
    <source>
        <dbReference type="ARBA" id="ARBA00001954"/>
    </source>
</evidence>
<dbReference type="GO" id="GO:0005654">
    <property type="term" value="C:nucleoplasm"/>
    <property type="evidence" value="ECO:0007669"/>
    <property type="project" value="UniProtKB-SubCell"/>
</dbReference>
<feature type="binding site" evidence="27">
    <location>
        <begin position="115"/>
        <end position="117"/>
    </location>
    <ligand>
        <name>substrate</name>
    </ligand>
</feature>
<comment type="catalytic activity">
    <reaction evidence="17">
        <text>a 1,N(2)-etheno-2'-deoxyguanosine in double-stranded DNA + 2-oxoglutarate + O2 + H2O = a 2'-deoxyguanosine in double-stranded DNA + glyoxal + succinate + CO2</text>
        <dbReference type="Rhea" id="RHEA:70487"/>
        <dbReference type="Rhea" id="RHEA-COMP:17910"/>
        <dbReference type="Rhea" id="RHEA-COMP:17912"/>
        <dbReference type="ChEBI" id="CHEBI:15377"/>
        <dbReference type="ChEBI" id="CHEBI:15379"/>
        <dbReference type="ChEBI" id="CHEBI:16526"/>
        <dbReference type="ChEBI" id="CHEBI:16810"/>
        <dbReference type="ChEBI" id="CHEBI:30031"/>
        <dbReference type="ChEBI" id="CHEBI:34779"/>
        <dbReference type="ChEBI" id="CHEBI:85445"/>
        <dbReference type="ChEBI" id="CHEBI:189586"/>
    </reaction>
    <physiologicalReaction direction="left-to-right" evidence="17">
        <dbReference type="Rhea" id="RHEA:70488"/>
    </physiologicalReaction>
</comment>
<comment type="subcellular location">
    <subcellularLocation>
        <location evidence="2">Nucleus</location>
        <location evidence="2">Nucleolus</location>
    </subcellularLocation>
    <subcellularLocation>
        <location evidence="3">Nucleus</location>
        <location evidence="3">Nucleoplasm</location>
    </subcellularLocation>
</comment>
<name>A0A210Q3J3_MIZYE</name>
<evidence type="ECO:0000256" key="12">
    <source>
        <dbReference type="ARBA" id="ARBA00051010"/>
    </source>
</evidence>
<dbReference type="AlphaFoldDB" id="A0A210Q3J3"/>
<comment type="caution">
    <text evidence="30">The sequence shown here is derived from an EMBL/GenBank/DDBJ whole genome shotgun (WGS) entry which is preliminary data.</text>
</comment>
<dbReference type="PROSITE" id="PS51471">
    <property type="entry name" value="FE2OG_OXY"/>
    <property type="match status" value="1"/>
</dbReference>
<comment type="cofactor">
    <cofactor evidence="1">
        <name>Fe(2+)</name>
        <dbReference type="ChEBI" id="CHEBI:29033"/>
    </cofactor>
</comment>
<evidence type="ECO:0000256" key="13">
    <source>
        <dbReference type="ARBA" id="ARBA00051165"/>
    </source>
</evidence>
<comment type="catalytic activity">
    <reaction evidence="20">
        <text>an N(1)-methyl-2'-deoxyadenosine in double-stranded DNA + 2-oxoglutarate + O2 = a 2'-deoxyadenosine in double-stranded DNA + formaldehyde + succinate + CO2 + H(+)</text>
        <dbReference type="Rhea" id="RHEA:70443"/>
        <dbReference type="Rhea" id="RHEA-COMP:14236"/>
        <dbReference type="Rhea" id="RHEA-COMP:17897"/>
        <dbReference type="ChEBI" id="CHEBI:15378"/>
        <dbReference type="ChEBI" id="CHEBI:15379"/>
        <dbReference type="ChEBI" id="CHEBI:16526"/>
        <dbReference type="ChEBI" id="CHEBI:16810"/>
        <dbReference type="ChEBI" id="CHEBI:16842"/>
        <dbReference type="ChEBI" id="CHEBI:30031"/>
        <dbReference type="ChEBI" id="CHEBI:90615"/>
        <dbReference type="ChEBI" id="CHEBI:139096"/>
    </reaction>
    <physiologicalReaction direction="left-to-right" evidence="20">
        <dbReference type="Rhea" id="RHEA:70444"/>
    </physiologicalReaction>
</comment>
<evidence type="ECO:0000256" key="11">
    <source>
        <dbReference type="ARBA" id="ARBA00023242"/>
    </source>
</evidence>
<organism evidence="30 31">
    <name type="scientific">Mizuhopecten yessoensis</name>
    <name type="common">Japanese scallop</name>
    <name type="synonym">Patinopecten yessoensis</name>
    <dbReference type="NCBI Taxonomy" id="6573"/>
    <lineage>
        <taxon>Eukaryota</taxon>
        <taxon>Metazoa</taxon>
        <taxon>Spiralia</taxon>
        <taxon>Lophotrochozoa</taxon>
        <taxon>Mollusca</taxon>
        <taxon>Bivalvia</taxon>
        <taxon>Autobranchia</taxon>
        <taxon>Pteriomorphia</taxon>
        <taxon>Pectinida</taxon>
        <taxon>Pectinoidea</taxon>
        <taxon>Pectinidae</taxon>
        <taxon>Mizuhopecten</taxon>
    </lineage>
</organism>
<evidence type="ECO:0000256" key="5">
    <source>
        <dbReference type="ARBA" id="ARBA00022763"/>
    </source>
</evidence>
<proteinExistence type="predicted"/>
<keyword evidence="31" id="KW-1185">Reference proteome</keyword>
<dbReference type="Pfam" id="PF13532">
    <property type="entry name" value="2OG-FeII_Oxy_2"/>
    <property type="match status" value="1"/>
</dbReference>
<comment type="catalytic activity">
    <reaction evidence="13">
        <text>an N(3)-methyl-2'-deoxycytidine in single-stranded DNA + 2-oxoglutarate + O2 = a 2'-deoxycytidine in single-stranded DNA + formaldehyde + succinate + CO2 + H(+)</text>
        <dbReference type="Rhea" id="RHEA:70435"/>
        <dbReference type="Rhea" id="RHEA-COMP:12846"/>
        <dbReference type="Rhea" id="RHEA-COMP:17894"/>
        <dbReference type="ChEBI" id="CHEBI:15378"/>
        <dbReference type="ChEBI" id="CHEBI:15379"/>
        <dbReference type="ChEBI" id="CHEBI:16526"/>
        <dbReference type="ChEBI" id="CHEBI:16810"/>
        <dbReference type="ChEBI" id="CHEBI:16842"/>
        <dbReference type="ChEBI" id="CHEBI:30031"/>
        <dbReference type="ChEBI" id="CHEBI:85452"/>
        <dbReference type="ChEBI" id="CHEBI:139075"/>
    </reaction>
    <physiologicalReaction direction="left-to-right" evidence="13">
        <dbReference type="Rhea" id="RHEA:70436"/>
    </physiologicalReaction>
</comment>
<evidence type="ECO:0000256" key="17">
    <source>
        <dbReference type="ARBA" id="ARBA00051755"/>
    </source>
</evidence>
<keyword evidence="10" id="KW-0234">DNA repair</keyword>
<feature type="binding site" evidence="27">
    <location>
        <position position="245"/>
    </location>
    <ligand>
        <name>2-oxoglutarate</name>
        <dbReference type="ChEBI" id="CHEBI:16810"/>
    </ligand>
</feature>
<keyword evidence="4" id="KW-0479">Metal-binding</keyword>
<feature type="binding site" evidence="27">
    <location>
        <position position="154"/>
    </location>
    <ligand>
        <name>2-oxoglutarate</name>
        <dbReference type="ChEBI" id="CHEBI:16810"/>
    </ligand>
</feature>
<comment type="catalytic activity">
    <reaction evidence="18">
        <text>a 3,N(4)-etheno-2'-deoxycytidine in single-stranded DNA + 2-oxoglutarate + O2 + H2O = a 2'-deoxycytidine in single-stranded DNA + glyoxal + succinate + CO2</text>
        <dbReference type="Rhea" id="RHEA:70471"/>
        <dbReference type="Rhea" id="RHEA-COMP:12846"/>
        <dbReference type="Rhea" id="RHEA-COMP:17906"/>
        <dbReference type="ChEBI" id="CHEBI:15377"/>
        <dbReference type="ChEBI" id="CHEBI:15379"/>
        <dbReference type="ChEBI" id="CHEBI:16526"/>
        <dbReference type="ChEBI" id="CHEBI:16810"/>
        <dbReference type="ChEBI" id="CHEBI:30031"/>
        <dbReference type="ChEBI" id="CHEBI:34779"/>
        <dbReference type="ChEBI" id="CHEBI:85452"/>
        <dbReference type="ChEBI" id="CHEBI:189585"/>
    </reaction>
    <physiologicalReaction direction="left-to-right" evidence="18">
        <dbReference type="Rhea" id="RHEA:70472"/>
    </physiologicalReaction>
</comment>
<keyword evidence="9" id="KW-0408">Iron</keyword>
<evidence type="ECO:0000256" key="20">
    <source>
        <dbReference type="ARBA" id="ARBA00052800"/>
    </source>
</evidence>
<evidence type="ECO:0000256" key="21">
    <source>
        <dbReference type="ARBA" id="ARBA00053025"/>
    </source>
</evidence>
<dbReference type="InterPro" id="IPR027450">
    <property type="entry name" value="AlkB-like"/>
</dbReference>
<feature type="binding site" evidence="27">
    <location>
        <position position="229"/>
    </location>
    <ligand>
        <name>2-oxoglutarate</name>
        <dbReference type="ChEBI" id="CHEBI:16810"/>
    </ligand>
</feature>
<dbReference type="GO" id="GO:0008198">
    <property type="term" value="F:ferrous iron binding"/>
    <property type="evidence" value="ECO:0007669"/>
    <property type="project" value="TreeGrafter"/>
</dbReference>
<evidence type="ECO:0000256" key="18">
    <source>
        <dbReference type="ARBA" id="ARBA00052597"/>
    </source>
</evidence>
<accession>A0A210Q3J3</accession>
<evidence type="ECO:0000256" key="28">
    <source>
        <dbReference type="SAM" id="MobiDB-lite"/>
    </source>
</evidence>
<feature type="binding site" evidence="27">
    <location>
        <begin position="95"/>
        <end position="97"/>
    </location>
    <ligand>
        <name>substrate</name>
    </ligand>
</feature>
<keyword evidence="7 30" id="KW-0223">Dioxygenase</keyword>
<evidence type="ECO:0000256" key="14">
    <source>
        <dbReference type="ARBA" id="ARBA00051189"/>
    </source>
</evidence>
<dbReference type="GO" id="GO:0005730">
    <property type="term" value="C:nucleolus"/>
    <property type="evidence" value="ECO:0007669"/>
    <property type="project" value="UniProtKB-SubCell"/>
</dbReference>
<evidence type="ECO:0000256" key="10">
    <source>
        <dbReference type="ARBA" id="ARBA00023204"/>
    </source>
</evidence>
<keyword evidence="8" id="KW-0560">Oxidoreductase</keyword>
<evidence type="ECO:0000256" key="26">
    <source>
        <dbReference type="ARBA" id="ARBA00081727"/>
    </source>
</evidence>